<reference evidence="3 4" key="1">
    <citation type="journal article" date="2010" name="Cell">
        <title>The genome of Naegleria gruberi illuminates early eukaryotic versatility.</title>
        <authorList>
            <person name="Fritz-Laylin L.K."/>
            <person name="Prochnik S.E."/>
            <person name="Ginger M.L."/>
            <person name="Dacks J.B."/>
            <person name="Carpenter M.L."/>
            <person name="Field M.C."/>
            <person name="Kuo A."/>
            <person name="Paredez A."/>
            <person name="Chapman J."/>
            <person name="Pham J."/>
            <person name="Shu S."/>
            <person name="Neupane R."/>
            <person name="Cipriano M."/>
            <person name="Mancuso J."/>
            <person name="Tu H."/>
            <person name="Salamov A."/>
            <person name="Lindquist E."/>
            <person name="Shapiro H."/>
            <person name="Lucas S."/>
            <person name="Grigoriev I.V."/>
            <person name="Cande W.Z."/>
            <person name="Fulton C."/>
            <person name="Rokhsar D.S."/>
            <person name="Dawson S.C."/>
        </authorList>
    </citation>
    <scope>NUCLEOTIDE SEQUENCE [LARGE SCALE GENOMIC DNA]</scope>
    <source>
        <strain evidence="3 4">NEG-M</strain>
    </source>
</reference>
<dbReference type="VEuPathDB" id="AmoebaDB:NAEGRDRAFT_69890"/>
<feature type="compositionally biased region" description="Acidic residues" evidence="1">
    <location>
        <begin position="16"/>
        <end position="25"/>
    </location>
</feature>
<keyword evidence="4" id="KW-1185">Reference proteome</keyword>
<dbReference type="Gene3D" id="3.40.720.10">
    <property type="entry name" value="Alkaline Phosphatase, subunit A"/>
    <property type="match status" value="1"/>
</dbReference>
<dbReference type="RefSeq" id="XP_002674942.1">
    <property type="nucleotide sequence ID" value="XM_002674896.1"/>
</dbReference>
<keyword evidence="2" id="KW-1133">Transmembrane helix</keyword>
<protein>
    <submittedName>
        <fullName evidence="3">Predicted protein</fullName>
    </submittedName>
</protein>
<dbReference type="InParanoid" id="D2VLT1"/>
<name>D2VLT1_NAEGR</name>
<dbReference type="Gene3D" id="3.30.1360.180">
    <property type="match status" value="1"/>
</dbReference>
<dbReference type="AlphaFoldDB" id="D2VLT1"/>
<accession>D2VLT1</accession>
<sequence>MSRLLAGRSITRHDEENNESEDDNELIATSAHRHHDKRFDQDENQDLENEGFGQGDEQVNVMAKIMKEKSFWIGIVAVIGLIGLSVLLGLVAYQLWTKPEIIPDFNENGGRKLNRTVIMVSIDGFRPDYLEMFQQECGNLSEIISNGVKAASMTPIFPSKTFPNHYTLVTGLYAESHGIISNTFWDPNFKAKFSLGSPESFKSRWWLGEPIWVTAEKQGKVSASFFWPGSDVEIQGMYPTYYKRYDGRIDYETRVKTVFEWLDSDKPPQMILTYFSSVDTVGHNLGPIYTEELRKSVRQVNDAVGLILEGLKQRNLTENVDLIIVSDHGMSLTPKSKIVRLTDILKRNVLDGVEILNMNAGPYLDMYIKNKTNIAPLYNELVESISNSTEYSNAVEGVYTKLNMPENFHFTNSERIPDLILLARPEFSILRNAASQLNTKGNHGYNNESPEMGSLFIAQGRHFKKGFNSPNRVRNLDVYSLICKLLEITPAPNNGTADNFTPYLSNNL</sequence>
<dbReference type="Proteomes" id="UP000006671">
    <property type="component" value="Unassembled WGS sequence"/>
</dbReference>
<dbReference type="eggNOG" id="KOG2645">
    <property type="taxonomic scope" value="Eukaryota"/>
</dbReference>
<evidence type="ECO:0000256" key="1">
    <source>
        <dbReference type="SAM" id="MobiDB-lite"/>
    </source>
</evidence>
<organism evidence="4">
    <name type="scientific">Naegleria gruberi</name>
    <name type="common">Amoeba</name>
    <dbReference type="NCBI Taxonomy" id="5762"/>
    <lineage>
        <taxon>Eukaryota</taxon>
        <taxon>Discoba</taxon>
        <taxon>Heterolobosea</taxon>
        <taxon>Tetramitia</taxon>
        <taxon>Eutetramitia</taxon>
        <taxon>Vahlkampfiidae</taxon>
        <taxon>Naegleria</taxon>
    </lineage>
</organism>
<gene>
    <name evidence="3" type="ORF">NAEGRDRAFT_69890</name>
</gene>
<dbReference type="FunCoup" id="D2VLT1">
    <property type="interactions" value="116"/>
</dbReference>
<evidence type="ECO:0000313" key="4">
    <source>
        <dbReference type="Proteomes" id="UP000006671"/>
    </source>
</evidence>
<dbReference type="OrthoDB" id="415411at2759"/>
<feature type="region of interest" description="Disordered" evidence="1">
    <location>
        <begin position="1"/>
        <end position="27"/>
    </location>
</feature>
<keyword evidence="2" id="KW-0472">Membrane</keyword>
<dbReference type="STRING" id="5762.D2VLT1"/>
<feature type="transmembrane region" description="Helical" evidence="2">
    <location>
        <begin position="71"/>
        <end position="96"/>
    </location>
</feature>
<dbReference type="EMBL" id="GG738881">
    <property type="protein sequence ID" value="EFC42198.1"/>
    <property type="molecule type" value="Genomic_DNA"/>
</dbReference>
<evidence type="ECO:0000313" key="3">
    <source>
        <dbReference type="EMBL" id="EFC42198.1"/>
    </source>
</evidence>
<dbReference type="PANTHER" id="PTHR10151:SF120">
    <property type="entry name" value="BIS(5'-ADENOSYL)-TRIPHOSPHATASE"/>
    <property type="match status" value="1"/>
</dbReference>
<dbReference type="InterPro" id="IPR017850">
    <property type="entry name" value="Alkaline_phosphatase_core_sf"/>
</dbReference>
<evidence type="ECO:0000256" key="2">
    <source>
        <dbReference type="SAM" id="Phobius"/>
    </source>
</evidence>
<dbReference type="GeneID" id="8851822"/>
<dbReference type="CDD" id="cd16018">
    <property type="entry name" value="Enpp"/>
    <property type="match status" value="1"/>
</dbReference>
<keyword evidence="2" id="KW-0812">Transmembrane</keyword>
<dbReference type="GO" id="GO:0016787">
    <property type="term" value="F:hydrolase activity"/>
    <property type="evidence" value="ECO:0007669"/>
    <property type="project" value="UniProtKB-ARBA"/>
</dbReference>
<dbReference type="Pfam" id="PF01663">
    <property type="entry name" value="Phosphodiest"/>
    <property type="match status" value="1"/>
</dbReference>
<dbReference type="OMA" id="DVCIDHS"/>
<proteinExistence type="predicted"/>
<dbReference type="InterPro" id="IPR002591">
    <property type="entry name" value="Phosphodiest/P_Trfase"/>
</dbReference>
<dbReference type="KEGG" id="ngr:NAEGRDRAFT_69890"/>
<dbReference type="SUPFAM" id="SSF53649">
    <property type="entry name" value="Alkaline phosphatase-like"/>
    <property type="match status" value="1"/>
</dbReference>
<dbReference type="PANTHER" id="PTHR10151">
    <property type="entry name" value="ECTONUCLEOTIDE PYROPHOSPHATASE/PHOSPHODIESTERASE"/>
    <property type="match status" value="1"/>
</dbReference>